<reference evidence="15" key="1">
    <citation type="submission" date="2019-11" db="EMBL/GenBank/DDBJ databases">
        <title>The nuclear and mitochondrial genomes of Frieseomelitta varia - a highly eusocial stingless bee (Meliponini) with a permanently sterile worker caste.</title>
        <authorList>
            <person name="Freitas F.C.P."/>
            <person name="Lourenco A.P."/>
            <person name="Nunes F.M.F."/>
            <person name="Paschoal A.R."/>
            <person name="Abreu F.C.P."/>
            <person name="Barbin F.O."/>
            <person name="Bataglia L."/>
            <person name="Cardoso-Junior C.A.M."/>
            <person name="Cervoni M.S."/>
            <person name="Silva S.R."/>
            <person name="Dalarmi F."/>
            <person name="Del Lama M.A."/>
            <person name="Depintor T.S."/>
            <person name="Ferreira K.M."/>
            <person name="Goria P.S."/>
            <person name="Jaskot M.C."/>
            <person name="Lago D.C."/>
            <person name="Luna-Lucena D."/>
            <person name="Moda L.M."/>
            <person name="Nascimento L."/>
            <person name="Pedrino M."/>
            <person name="Rabico F.O."/>
            <person name="Sanches F.C."/>
            <person name="Santos D.E."/>
            <person name="Santos C.G."/>
            <person name="Vieira J."/>
            <person name="Lopes T.F."/>
            <person name="Barchuk A.R."/>
            <person name="Hartfelder K."/>
            <person name="Simoes Z.L.P."/>
            <person name="Bitondi M.M.G."/>
            <person name="Pinheiro D.G."/>
        </authorList>
    </citation>
    <scope>NUCLEOTIDE SEQUENCE</scope>
    <source>
        <strain evidence="15">USP_RPSP 00005682</strain>
        <tissue evidence="15">Whole individual</tissue>
    </source>
</reference>
<dbReference type="InterPro" id="IPR011765">
    <property type="entry name" value="Pept_M16_N"/>
</dbReference>
<organism evidence="15 16">
    <name type="scientific">Frieseomelitta varia</name>
    <dbReference type="NCBI Taxonomy" id="561572"/>
    <lineage>
        <taxon>Eukaryota</taxon>
        <taxon>Metazoa</taxon>
        <taxon>Ecdysozoa</taxon>
        <taxon>Arthropoda</taxon>
        <taxon>Hexapoda</taxon>
        <taxon>Insecta</taxon>
        <taxon>Pterygota</taxon>
        <taxon>Neoptera</taxon>
        <taxon>Endopterygota</taxon>
        <taxon>Hymenoptera</taxon>
        <taxon>Apocrita</taxon>
        <taxon>Aculeata</taxon>
        <taxon>Apoidea</taxon>
        <taxon>Anthophila</taxon>
        <taxon>Apidae</taxon>
        <taxon>Frieseomelitta</taxon>
    </lineage>
</organism>
<evidence type="ECO:0000256" key="1">
    <source>
        <dbReference type="ARBA" id="ARBA00007261"/>
    </source>
</evidence>
<evidence type="ECO:0000256" key="8">
    <source>
        <dbReference type="ARBA" id="ARBA00066874"/>
    </source>
</evidence>
<comment type="catalytic activity">
    <reaction evidence="7">
        <text>Degradation of insulin, glucagon and other polypeptides. No action on proteins.</text>
        <dbReference type="EC" id="3.4.24.56"/>
    </reaction>
</comment>
<dbReference type="InterPro" id="IPR050626">
    <property type="entry name" value="Peptidase_M16"/>
</dbReference>
<dbReference type="Proteomes" id="UP000655588">
    <property type="component" value="Unassembled WGS sequence"/>
</dbReference>
<dbReference type="GO" id="GO:0005739">
    <property type="term" value="C:mitochondrion"/>
    <property type="evidence" value="ECO:0007669"/>
    <property type="project" value="TreeGrafter"/>
</dbReference>
<evidence type="ECO:0000256" key="6">
    <source>
        <dbReference type="ARBA" id="ARBA00023049"/>
    </source>
</evidence>
<keyword evidence="5" id="KW-0862">Zinc</keyword>
<evidence type="ECO:0000259" key="13">
    <source>
        <dbReference type="Pfam" id="PF16187"/>
    </source>
</evidence>
<comment type="caution">
    <text evidence="15">The sequence shown here is derived from an EMBL/GenBank/DDBJ whole genome shotgun (WGS) entry which is preliminary data.</text>
</comment>
<dbReference type="PANTHER" id="PTHR43690:SF18">
    <property type="entry name" value="INSULIN-DEGRADING ENZYME-RELATED"/>
    <property type="match status" value="1"/>
</dbReference>
<evidence type="ECO:0000259" key="14">
    <source>
        <dbReference type="Pfam" id="PF22456"/>
    </source>
</evidence>
<evidence type="ECO:0000256" key="2">
    <source>
        <dbReference type="ARBA" id="ARBA00022670"/>
    </source>
</evidence>
<keyword evidence="2" id="KW-0645">Protease</keyword>
<dbReference type="GO" id="GO:0051603">
    <property type="term" value="P:proteolysis involved in protein catabolic process"/>
    <property type="evidence" value="ECO:0007669"/>
    <property type="project" value="TreeGrafter"/>
</dbReference>
<evidence type="ECO:0000256" key="4">
    <source>
        <dbReference type="ARBA" id="ARBA00022801"/>
    </source>
</evidence>
<evidence type="ECO:0000259" key="12">
    <source>
        <dbReference type="Pfam" id="PF00675"/>
    </source>
</evidence>
<gene>
    <name evidence="15" type="ORF">E2986_10477</name>
</gene>
<evidence type="ECO:0000313" key="16">
    <source>
        <dbReference type="Proteomes" id="UP000655588"/>
    </source>
</evidence>
<keyword evidence="16" id="KW-1185">Reference proteome</keyword>
<keyword evidence="6" id="KW-0482">Metalloprotease</keyword>
<keyword evidence="4" id="KW-0378">Hydrolase</keyword>
<evidence type="ECO:0000256" key="5">
    <source>
        <dbReference type="ARBA" id="ARBA00022833"/>
    </source>
</evidence>
<dbReference type="GO" id="GO:0046872">
    <property type="term" value="F:metal ion binding"/>
    <property type="evidence" value="ECO:0007669"/>
    <property type="project" value="UniProtKB-KW"/>
</dbReference>
<dbReference type="FunFam" id="3.30.830.10:FF:000003">
    <property type="entry name" value="Insulin-degrading enzyme"/>
    <property type="match status" value="1"/>
</dbReference>
<dbReference type="EMBL" id="WNWW01000307">
    <property type="protein sequence ID" value="KAF3426609.1"/>
    <property type="molecule type" value="Genomic_DNA"/>
</dbReference>
<evidence type="ECO:0000256" key="9">
    <source>
        <dbReference type="ARBA" id="ARBA00070422"/>
    </source>
</evidence>
<accession>A0A833RMM3</accession>
<feature type="domain" description="Coenzyme PQQ synthesis protein F-like C-terminal lobe" evidence="14">
    <location>
        <begin position="613"/>
        <end position="711"/>
    </location>
</feature>
<dbReference type="InterPro" id="IPR011249">
    <property type="entry name" value="Metalloenz_LuxS/M16"/>
</dbReference>
<sequence>MDIHNFIEERYNNIVKSSNDKREYRGLLLFNKMKVLVISDPSTDKSAAALNVNIGNLSEPDDLPGLAHFCEHMLFLGTEKYPEKNDYNKYLSQNGGTYNASTHMDHTLYYFDVHAEKLRGALDRFAQFFIAPLFTEALTELELNAVHLECEKNLANDTWRLDQLDKSSADPNHPFSKFSTGNKETLDVIPKQKGINVREKLLEFHDKFYSSNIMALCVLGKESLDELEKMVVELFSQVKNKDITVPTWPQHPFNPKEHFQHKWYVVPIKDIRNLYIIFPIPDLREHYKAAPAHYISHLLGHEGEGSLLSLLKAKGWCNSLGSDLNLPPKNEFIPEKFDIKPAESTISKFPIIIEDTSLIRLWFKQDDEFLTPKANLFIDFASPLAYMDPLSCNLTYIFVLLFRDALNEYAYAADIVGLKWELTNSKYGMILGIVGYDDKQHVLLNKIIDKMINFKVDSKRFEIWKENYIRSLKNYKAEQPYQHAVYYLAVLLSEQIWMKDELLNATSYLTVEKVQNFIPQFLSKIHMECLMHGNITMSEAIETAKSIESKLSNAVPHMVPLLSRQLILHREIKLEDGCQFLFETKTKFHSSSCTQVYYQTGLQSTESNMLLELLAQILSEPCFTTLRTKEQLGYIVFSGVRRTNGAQGLRIIVQSDRHPKYVEQRINMFLNSMLQHILTMTEEEFHAHKESLAIRRLEKPKQMTALSAIFWSEITSQQYNFDRANIEVAYLRTITQEQILKFYKEIFQNDVQRKLSVHVLSTLKESKLEDEDVIESNEDISSSNETNIAEQKKIDDILSFKISQCLYPLLKPFSDIPRKGTHSSKL</sequence>
<keyword evidence="3" id="KW-0479">Metal-binding</keyword>
<dbReference type="PROSITE" id="PS00143">
    <property type="entry name" value="INSULINASE"/>
    <property type="match status" value="1"/>
</dbReference>
<evidence type="ECO:0000256" key="7">
    <source>
        <dbReference type="ARBA" id="ARBA00052248"/>
    </source>
</evidence>
<dbReference type="AlphaFoldDB" id="A0A833RMM3"/>
<evidence type="ECO:0000256" key="3">
    <source>
        <dbReference type="ARBA" id="ARBA00022723"/>
    </source>
</evidence>
<comment type="similarity">
    <text evidence="1">Belongs to the peptidase M16 family.</text>
</comment>
<dbReference type="GO" id="GO:0043171">
    <property type="term" value="P:peptide catabolic process"/>
    <property type="evidence" value="ECO:0007669"/>
    <property type="project" value="TreeGrafter"/>
</dbReference>
<dbReference type="PANTHER" id="PTHR43690">
    <property type="entry name" value="NARDILYSIN"/>
    <property type="match status" value="1"/>
</dbReference>
<protein>
    <recommendedName>
        <fullName evidence="9">Insulin-degrading enzyme</fullName>
        <ecNumber evidence="8">3.4.24.56</ecNumber>
    </recommendedName>
    <alternativeName>
        <fullName evidence="11">Insulin protease</fullName>
    </alternativeName>
    <alternativeName>
        <fullName evidence="10">Insulysin</fullName>
    </alternativeName>
</protein>
<dbReference type="InterPro" id="IPR001431">
    <property type="entry name" value="Pept_M16_Zn_BS"/>
</dbReference>
<dbReference type="SUPFAM" id="SSF63411">
    <property type="entry name" value="LuxS/MPP-like metallohydrolase"/>
    <property type="match status" value="4"/>
</dbReference>
<feature type="domain" description="Peptidase M16 N-terminal" evidence="12">
    <location>
        <begin position="34"/>
        <end position="171"/>
    </location>
</feature>
<dbReference type="InterPro" id="IPR032632">
    <property type="entry name" value="Peptidase_M16_M"/>
</dbReference>
<evidence type="ECO:0000313" key="15">
    <source>
        <dbReference type="EMBL" id="KAF3426609.1"/>
    </source>
</evidence>
<dbReference type="FunFam" id="3.30.830.10:FF:000004">
    <property type="entry name" value="Putative insulin-degrading enzyme"/>
    <property type="match status" value="1"/>
</dbReference>
<dbReference type="GO" id="GO:0004222">
    <property type="term" value="F:metalloendopeptidase activity"/>
    <property type="evidence" value="ECO:0007669"/>
    <property type="project" value="UniProtKB-EC"/>
</dbReference>
<name>A0A833RMM3_9HYME</name>
<proteinExistence type="inferred from homology"/>
<dbReference type="EC" id="3.4.24.56" evidence="8"/>
<dbReference type="InterPro" id="IPR054734">
    <property type="entry name" value="PqqF-like_C_4"/>
</dbReference>
<dbReference type="GO" id="GO:0005829">
    <property type="term" value="C:cytosol"/>
    <property type="evidence" value="ECO:0007669"/>
    <property type="project" value="TreeGrafter"/>
</dbReference>
<dbReference type="Pfam" id="PF22456">
    <property type="entry name" value="PqqF-like_C_4"/>
    <property type="match status" value="1"/>
</dbReference>
<dbReference type="Pfam" id="PF16187">
    <property type="entry name" value="Peptidase_M16_M"/>
    <property type="match status" value="1"/>
</dbReference>
<evidence type="ECO:0000256" key="10">
    <source>
        <dbReference type="ARBA" id="ARBA00074992"/>
    </source>
</evidence>
<evidence type="ECO:0000256" key="11">
    <source>
        <dbReference type="ARBA" id="ARBA00080349"/>
    </source>
</evidence>
<dbReference type="Gene3D" id="3.30.830.10">
    <property type="entry name" value="Metalloenzyme, LuxS/M16 peptidase-like"/>
    <property type="match status" value="4"/>
</dbReference>
<feature type="domain" description="Peptidase M16 middle/third" evidence="13">
    <location>
        <begin position="319"/>
        <end position="505"/>
    </location>
</feature>
<dbReference type="Pfam" id="PF00675">
    <property type="entry name" value="Peptidase_M16"/>
    <property type="match status" value="1"/>
</dbReference>